<reference evidence="1 2" key="1">
    <citation type="journal article" date="2012" name="Science">
        <title>The Paleozoic origin of enzymatic lignin decomposition reconstructed from 31 fungal genomes.</title>
        <authorList>
            <person name="Floudas D."/>
            <person name="Binder M."/>
            <person name="Riley R."/>
            <person name="Barry K."/>
            <person name="Blanchette R.A."/>
            <person name="Henrissat B."/>
            <person name="Martinez A.T."/>
            <person name="Otillar R."/>
            <person name="Spatafora J.W."/>
            <person name="Yadav J.S."/>
            <person name="Aerts A."/>
            <person name="Benoit I."/>
            <person name="Boyd A."/>
            <person name="Carlson A."/>
            <person name="Copeland A."/>
            <person name="Coutinho P.M."/>
            <person name="de Vries R.P."/>
            <person name="Ferreira P."/>
            <person name="Findley K."/>
            <person name="Foster B."/>
            <person name="Gaskell J."/>
            <person name="Glotzer D."/>
            <person name="Gorecki P."/>
            <person name="Heitman J."/>
            <person name="Hesse C."/>
            <person name="Hori C."/>
            <person name="Igarashi K."/>
            <person name="Jurgens J.A."/>
            <person name="Kallen N."/>
            <person name="Kersten P."/>
            <person name="Kohler A."/>
            <person name="Kuees U."/>
            <person name="Kumar T.K.A."/>
            <person name="Kuo A."/>
            <person name="LaButti K."/>
            <person name="Larrondo L.F."/>
            <person name="Lindquist E."/>
            <person name="Ling A."/>
            <person name="Lombard V."/>
            <person name="Lucas S."/>
            <person name="Lundell T."/>
            <person name="Martin R."/>
            <person name="McLaughlin D.J."/>
            <person name="Morgenstern I."/>
            <person name="Morin E."/>
            <person name="Murat C."/>
            <person name="Nagy L.G."/>
            <person name="Nolan M."/>
            <person name="Ohm R.A."/>
            <person name="Patyshakuliyeva A."/>
            <person name="Rokas A."/>
            <person name="Ruiz-Duenas F.J."/>
            <person name="Sabat G."/>
            <person name="Salamov A."/>
            <person name="Samejima M."/>
            <person name="Schmutz J."/>
            <person name="Slot J.C."/>
            <person name="St John F."/>
            <person name="Stenlid J."/>
            <person name="Sun H."/>
            <person name="Sun S."/>
            <person name="Syed K."/>
            <person name="Tsang A."/>
            <person name="Wiebenga A."/>
            <person name="Young D."/>
            <person name="Pisabarro A."/>
            <person name="Eastwood D.C."/>
            <person name="Martin F."/>
            <person name="Cullen D."/>
            <person name="Grigoriev I.V."/>
            <person name="Hibbett D.S."/>
        </authorList>
    </citation>
    <scope>NUCLEOTIDE SEQUENCE [LARGE SCALE GENOMIC DNA]</scope>
    <source>
        <strain evidence="1 2">DJM-731 SS1</strain>
    </source>
</reference>
<organism evidence="1 2">
    <name type="scientific">Dacryopinax primogenitus (strain DJM 731)</name>
    <name type="common">Brown rot fungus</name>
    <dbReference type="NCBI Taxonomy" id="1858805"/>
    <lineage>
        <taxon>Eukaryota</taxon>
        <taxon>Fungi</taxon>
        <taxon>Dikarya</taxon>
        <taxon>Basidiomycota</taxon>
        <taxon>Agaricomycotina</taxon>
        <taxon>Dacrymycetes</taxon>
        <taxon>Dacrymycetales</taxon>
        <taxon>Dacrymycetaceae</taxon>
        <taxon>Dacryopinax</taxon>
    </lineage>
</organism>
<evidence type="ECO:0000313" key="1">
    <source>
        <dbReference type="EMBL" id="EJT99151.1"/>
    </source>
</evidence>
<sequence length="263" mass="30018">SFAPLVYEACGDLLGGTDMIAAKSNYIGNGFICNLRSPDFDPDEITDPRDLTNWHVDGDWFRHFLDCECQALETLVLWSDVEARAGPTYVCPDGIAKVAAWLRDHPEGSDTMMDENGEKIVPKLVKTCNVFEECIGKMGDVILTSPHPHSRQKNYIRNERFITNPCVNRNEHFDLNRENSDDYCLVELKTLHDLDANRVKYEPTRPRDRWVPTTLTRANKTIEVEVERMRENSKKTGIPFESYHANGIDNSWIVKARDIPTSA</sequence>
<dbReference type="GeneID" id="63690454"/>
<dbReference type="HOGENOM" id="CLU_053011_0_0_1"/>
<proteinExistence type="predicted"/>
<accession>M5G019</accession>
<dbReference type="OrthoDB" id="4664297at2759"/>
<name>M5G019_DACPD</name>
<dbReference type="Proteomes" id="UP000030653">
    <property type="component" value="Unassembled WGS sequence"/>
</dbReference>
<keyword evidence="2" id="KW-1185">Reference proteome</keyword>
<dbReference type="EMBL" id="JH795871">
    <property type="protein sequence ID" value="EJT99151.1"/>
    <property type="molecule type" value="Genomic_DNA"/>
</dbReference>
<evidence type="ECO:0000313" key="2">
    <source>
        <dbReference type="Proteomes" id="UP000030653"/>
    </source>
</evidence>
<dbReference type="AlphaFoldDB" id="M5G019"/>
<protein>
    <submittedName>
        <fullName evidence="1">Uncharacterized protein</fullName>
    </submittedName>
</protein>
<gene>
    <name evidence="1" type="ORF">DACRYDRAFT_56762</name>
</gene>
<feature type="non-terminal residue" evidence="1">
    <location>
        <position position="263"/>
    </location>
</feature>
<dbReference type="RefSeq" id="XP_040626049.1">
    <property type="nucleotide sequence ID" value="XM_040775392.1"/>
</dbReference>